<dbReference type="OrthoDB" id="1734141at2759"/>
<feature type="signal peptide" evidence="1">
    <location>
        <begin position="1"/>
        <end position="27"/>
    </location>
</feature>
<evidence type="ECO:0000313" key="3">
    <source>
        <dbReference type="Proteomes" id="UP000594638"/>
    </source>
</evidence>
<dbReference type="PANTHER" id="PTHR33731">
    <property type="entry name" value="PROTEIN, PUTATIVE-RELATED"/>
    <property type="match status" value="1"/>
</dbReference>
<dbReference type="Pfam" id="PF10950">
    <property type="entry name" value="Organ_specific"/>
    <property type="match status" value="1"/>
</dbReference>
<keyword evidence="1" id="KW-0732">Signal</keyword>
<dbReference type="InterPro" id="IPR024489">
    <property type="entry name" value="Organ_specific_prot"/>
</dbReference>
<dbReference type="Gramene" id="OE9A012217T1">
    <property type="protein sequence ID" value="OE9A012217C1"/>
    <property type="gene ID" value="OE9A012217"/>
</dbReference>
<evidence type="ECO:0008006" key="4">
    <source>
        <dbReference type="Google" id="ProtNLM"/>
    </source>
</evidence>
<protein>
    <recommendedName>
        <fullName evidence="4">Organ specific protein</fullName>
    </recommendedName>
</protein>
<keyword evidence="3" id="KW-1185">Reference proteome</keyword>
<evidence type="ECO:0000313" key="2">
    <source>
        <dbReference type="EMBL" id="CAA2997064.1"/>
    </source>
</evidence>
<proteinExistence type="predicted"/>
<gene>
    <name evidence="2" type="ORF">OLEA9_A012217</name>
</gene>
<dbReference type="Proteomes" id="UP000594638">
    <property type="component" value="Unassembled WGS sequence"/>
</dbReference>
<evidence type="ECO:0000256" key="1">
    <source>
        <dbReference type="SAM" id="SignalP"/>
    </source>
</evidence>
<sequence length="92" mass="10502">MSLKMNVRTPSTIFLLSLLLLSSVIDARKDPGDYWKSMMNDEPMPKAITDLIHHDTAEESNHFLRNFDTKPNVIIYHSHVHSAKMKPSPLEG</sequence>
<feature type="chain" id="PRO_5035802861" description="Organ specific protein" evidence="1">
    <location>
        <begin position="28"/>
        <end position="92"/>
    </location>
</feature>
<name>A0A8S0SXY0_OLEEU</name>
<dbReference type="PANTHER" id="PTHR33731:SF17">
    <property type="entry name" value="ORGAN-SPECIFIC PROTEIN P4-LIKE"/>
    <property type="match status" value="1"/>
</dbReference>
<dbReference type="EMBL" id="CACTIH010005541">
    <property type="protein sequence ID" value="CAA2997064.1"/>
    <property type="molecule type" value="Genomic_DNA"/>
</dbReference>
<comment type="caution">
    <text evidence="2">The sequence shown here is derived from an EMBL/GenBank/DDBJ whole genome shotgun (WGS) entry which is preliminary data.</text>
</comment>
<organism evidence="2 3">
    <name type="scientific">Olea europaea subsp. europaea</name>
    <dbReference type="NCBI Taxonomy" id="158383"/>
    <lineage>
        <taxon>Eukaryota</taxon>
        <taxon>Viridiplantae</taxon>
        <taxon>Streptophyta</taxon>
        <taxon>Embryophyta</taxon>
        <taxon>Tracheophyta</taxon>
        <taxon>Spermatophyta</taxon>
        <taxon>Magnoliopsida</taxon>
        <taxon>eudicotyledons</taxon>
        <taxon>Gunneridae</taxon>
        <taxon>Pentapetalae</taxon>
        <taxon>asterids</taxon>
        <taxon>lamiids</taxon>
        <taxon>Lamiales</taxon>
        <taxon>Oleaceae</taxon>
        <taxon>Oleeae</taxon>
        <taxon>Olea</taxon>
    </lineage>
</organism>
<dbReference type="AlphaFoldDB" id="A0A8S0SXY0"/>
<reference evidence="2 3" key="1">
    <citation type="submission" date="2019-12" db="EMBL/GenBank/DDBJ databases">
        <authorList>
            <person name="Alioto T."/>
            <person name="Alioto T."/>
            <person name="Gomez Garrido J."/>
        </authorList>
    </citation>
    <scope>NUCLEOTIDE SEQUENCE [LARGE SCALE GENOMIC DNA]</scope>
</reference>
<accession>A0A8S0SXY0</accession>